<dbReference type="Gene3D" id="1.10.10.10">
    <property type="entry name" value="Winged helix-like DNA-binding domain superfamily/Winged helix DNA-binding domain"/>
    <property type="match status" value="1"/>
</dbReference>
<sequence>MRAGERGIDEAVRMTDEELVARLRAGDRDAMAAVFDQYADRVYNACFRRTASWSMAEDAMAATFLEVWRIRDRATAYDGDLLPWLCAVATNVCRNTVRSARRQSLLRAKLTVVEGIAAHDPSDEVAGRVDDEQRMGQVLEAMDGLSRADREVLMLVAWDGLTYAQAAAALGVAVGTVRSRMSRSRSRLAGLLGQEEA</sequence>
<comment type="similarity">
    <text evidence="1">Belongs to the sigma-70 factor family. ECF subfamily.</text>
</comment>
<dbReference type="InterPro" id="IPR014284">
    <property type="entry name" value="RNA_pol_sigma-70_dom"/>
</dbReference>
<evidence type="ECO:0000256" key="3">
    <source>
        <dbReference type="ARBA" id="ARBA00023082"/>
    </source>
</evidence>
<keyword evidence="4" id="KW-0804">Transcription</keyword>
<evidence type="ECO:0000259" key="7">
    <source>
        <dbReference type="Pfam" id="PF08281"/>
    </source>
</evidence>
<comment type="caution">
    <text evidence="8">The sequence shown here is derived from an EMBL/GenBank/DDBJ whole genome shotgun (WGS) entry which is preliminary data.</text>
</comment>
<dbReference type="InterPro" id="IPR007627">
    <property type="entry name" value="RNA_pol_sigma70_r2"/>
</dbReference>
<feature type="domain" description="RNA polymerase sigma factor 70 region 4 type 2" evidence="7">
    <location>
        <begin position="137"/>
        <end position="188"/>
    </location>
</feature>
<organism evidence="8 9">
    <name type="scientific">Nocardioides panacisoli</name>
    <dbReference type="NCBI Taxonomy" id="627624"/>
    <lineage>
        <taxon>Bacteria</taxon>
        <taxon>Bacillati</taxon>
        <taxon>Actinomycetota</taxon>
        <taxon>Actinomycetes</taxon>
        <taxon>Propionibacteriales</taxon>
        <taxon>Nocardioidaceae</taxon>
        <taxon>Nocardioides</taxon>
    </lineage>
</organism>
<dbReference type="Pfam" id="PF04542">
    <property type="entry name" value="Sigma70_r2"/>
    <property type="match status" value="1"/>
</dbReference>
<reference evidence="9" key="1">
    <citation type="journal article" date="2019" name="Int. J. Syst. Evol. Microbiol.">
        <title>The Global Catalogue of Microorganisms (GCM) 10K type strain sequencing project: providing services to taxonomists for standard genome sequencing and annotation.</title>
        <authorList>
            <consortium name="The Broad Institute Genomics Platform"/>
            <consortium name="The Broad Institute Genome Sequencing Center for Infectious Disease"/>
            <person name="Wu L."/>
            <person name="Ma J."/>
        </authorList>
    </citation>
    <scope>NUCLEOTIDE SEQUENCE [LARGE SCALE GENOMIC DNA]</scope>
    <source>
        <strain evidence="9">JCM 16953</strain>
    </source>
</reference>
<dbReference type="InterPro" id="IPR013324">
    <property type="entry name" value="RNA_pol_sigma_r3/r4-like"/>
</dbReference>
<dbReference type="InterPro" id="IPR036388">
    <property type="entry name" value="WH-like_DNA-bd_sf"/>
</dbReference>
<keyword evidence="3" id="KW-0731">Sigma factor</keyword>
<dbReference type="PANTHER" id="PTHR43133">
    <property type="entry name" value="RNA POLYMERASE ECF-TYPE SIGMA FACTO"/>
    <property type="match status" value="1"/>
</dbReference>
<dbReference type="EMBL" id="BAABAH010000001">
    <property type="protein sequence ID" value="GAA3803077.1"/>
    <property type="molecule type" value="Genomic_DNA"/>
</dbReference>
<dbReference type="InterPro" id="IPR039425">
    <property type="entry name" value="RNA_pol_sigma-70-like"/>
</dbReference>
<evidence type="ECO:0000256" key="2">
    <source>
        <dbReference type="ARBA" id="ARBA00023015"/>
    </source>
</evidence>
<keyword evidence="5" id="KW-0812">Transmembrane</keyword>
<feature type="transmembrane region" description="Helical" evidence="5">
    <location>
        <begin position="152"/>
        <end position="177"/>
    </location>
</feature>
<dbReference type="InterPro" id="IPR013249">
    <property type="entry name" value="RNA_pol_sigma70_r4_t2"/>
</dbReference>
<dbReference type="PANTHER" id="PTHR43133:SF25">
    <property type="entry name" value="RNA POLYMERASE SIGMA FACTOR RFAY-RELATED"/>
    <property type="match status" value="1"/>
</dbReference>
<dbReference type="NCBIfam" id="TIGR02937">
    <property type="entry name" value="sigma70-ECF"/>
    <property type="match status" value="1"/>
</dbReference>
<dbReference type="Proteomes" id="UP001501821">
    <property type="component" value="Unassembled WGS sequence"/>
</dbReference>
<keyword evidence="2" id="KW-0805">Transcription regulation</keyword>
<gene>
    <name evidence="8" type="ORF">GCM10022242_02540</name>
</gene>
<dbReference type="InterPro" id="IPR013325">
    <property type="entry name" value="RNA_pol_sigma_r2"/>
</dbReference>
<accession>A0ABP7HVZ0</accession>
<dbReference type="SUPFAM" id="SSF88659">
    <property type="entry name" value="Sigma3 and sigma4 domains of RNA polymerase sigma factors"/>
    <property type="match status" value="1"/>
</dbReference>
<feature type="domain" description="RNA polymerase sigma-70 region 2" evidence="6">
    <location>
        <begin position="35"/>
        <end position="102"/>
    </location>
</feature>
<dbReference type="Gene3D" id="1.10.1740.10">
    <property type="match status" value="1"/>
</dbReference>
<keyword evidence="9" id="KW-1185">Reference proteome</keyword>
<keyword evidence="5" id="KW-1133">Transmembrane helix</keyword>
<evidence type="ECO:0000313" key="8">
    <source>
        <dbReference type="EMBL" id="GAA3803077.1"/>
    </source>
</evidence>
<proteinExistence type="inferred from homology"/>
<dbReference type="Pfam" id="PF08281">
    <property type="entry name" value="Sigma70_r4_2"/>
    <property type="match status" value="1"/>
</dbReference>
<evidence type="ECO:0000256" key="5">
    <source>
        <dbReference type="SAM" id="Phobius"/>
    </source>
</evidence>
<keyword evidence="5" id="KW-0472">Membrane</keyword>
<evidence type="ECO:0000256" key="4">
    <source>
        <dbReference type="ARBA" id="ARBA00023163"/>
    </source>
</evidence>
<protein>
    <submittedName>
        <fullName evidence="8">Sigma-70 family RNA polymerase sigma factor</fullName>
    </submittedName>
</protein>
<evidence type="ECO:0000313" key="9">
    <source>
        <dbReference type="Proteomes" id="UP001501821"/>
    </source>
</evidence>
<evidence type="ECO:0000256" key="1">
    <source>
        <dbReference type="ARBA" id="ARBA00010641"/>
    </source>
</evidence>
<dbReference type="SUPFAM" id="SSF88946">
    <property type="entry name" value="Sigma2 domain of RNA polymerase sigma factors"/>
    <property type="match status" value="1"/>
</dbReference>
<evidence type="ECO:0000259" key="6">
    <source>
        <dbReference type="Pfam" id="PF04542"/>
    </source>
</evidence>
<name>A0ABP7HVZ0_9ACTN</name>